<evidence type="ECO:0000256" key="1">
    <source>
        <dbReference type="SAM" id="MobiDB-lite"/>
    </source>
</evidence>
<gene>
    <name evidence="3" type="ORF">IV203_015931</name>
    <name evidence="2" type="ORF">IV203_025042</name>
</gene>
<organism evidence="2 4">
    <name type="scientific">Nitzschia inconspicua</name>
    <dbReference type="NCBI Taxonomy" id="303405"/>
    <lineage>
        <taxon>Eukaryota</taxon>
        <taxon>Sar</taxon>
        <taxon>Stramenopiles</taxon>
        <taxon>Ochrophyta</taxon>
        <taxon>Bacillariophyta</taxon>
        <taxon>Bacillariophyceae</taxon>
        <taxon>Bacillariophycidae</taxon>
        <taxon>Bacillariales</taxon>
        <taxon>Bacillariaceae</taxon>
        <taxon>Nitzschia</taxon>
    </lineage>
</organism>
<reference evidence="2" key="2">
    <citation type="submission" date="2021-04" db="EMBL/GenBank/DDBJ databases">
        <authorList>
            <person name="Podell S."/>
        </authorList>
    </citation>
    <scope>NUCLEOTIDE SEQUENCE</scope>
    <source>
        <strain evidence="2">Hildebrandi</strain>
    </source>
</reference>
<evidence type="ECO:0000313" key="2">
    <source>
        <dbReference type="EMBL" id="KAG7336526.1"/>
    </source>
</evidence>
<feature type="compositionally biased region" description="Low complexity" evidence="1">
    <location>
        <begin position="257"/>
        <end position="284"/>
    </location>
</feature>
<feature type="compositionally biased region" description="Low complexity" evidence="1">
    <location>
        <begin position="236"/>
        <end position="248"/>
    </location>
</feature>
<protein>
    <submittedName>
        <fullName evidence="2">Uncharacterized protein</fullName>
    </submittedName>
</protein>
<reference evidence="2" key="1">
    <citation type="journal article" date="2021" name="Sci. Rep.">
        <title>Diploid genomic architecture of Nitzschia inconspicua, an elite biomass production diatom.</title>
        <authorList>
            <person name="Oliver A."/>
            <person name="Podell S."/>
            <person name="Pinowska A."/>
            <person name="Traller J.C."/>
            <person name="Smith S.R."/>
            <person name="McClure R."/>
            <person name="Beliaev A."/>
            <person name="Bohutskyi P."/>
            <person name="Hill E.A."/>
            <person name="Rabines A."/>
            <person name="Zheng H."/>
            <person name="Allen L.Z."/>
            <person name="Kuo A."/>
            <person name="Grigoriev I.V."/>
            <person name="Allen A.E."/>
            <person name="Hazlebeck D."/>
            <person name="Allen E.E."/>
        </authorList>
    </citation>
    <scope>NUCLEOTIDE SEQUENCE</scope>
    <source>
        <strain evidence="2">Hildebrandi</strain>
    </source>
</reference>
<dbReference type="EMBL" id="JAGRRH010000120">
    <property type="protein sequence ID" value="KAG7336526.1"/>
    <property type="molecule type" value="Genomic_DNA"/>
</dbReference>
<feature type="region of interest" description="Disordered" evidence="1">
    <location>
        <begin position="221"/>
        <end position="303"/>
    </location>
</feature>
<comment type="caution">
    <text evidence="2">The sequence shown here is derived from an EMBL/GenBank/DDBJ whole genome shotgun (WGS) entry which is preliminary data.</text>
</comment>
<dbReference type="Proteomes" id="UP000693970">
    <property type="component" value="Unassembled WGS sequence"/>
</dbReference>
<accession>A0A9K3K4V8</accession>
<dbReference type="EMBL" id="JAGRRH010000014">
    <property type="protein sequence ID" value="KAG7359342.1"/>
    <property type="molecule type" value="Genomic_DNA"/>
</dbReference>
<keyword evidence="4" id="KW-1185">Reference proteome</keyword>
<sequence length="464" mass="49852">MNNNSWNHRQSTLQAALASSTSIPSQSLLASTTNPEGLQGLLSLLKHNQDGGGNLADLITLLVNNNNSNNNINSNNPTNNINSNTIHAAAAQHNPFNMVQSHHHPTQPHPSLPLLHPSLMPMSSFHSVATTSHHPSPSLLPQVPSMGDHQLNISSSNSGSLHFGVPTQSQDDFLRNASNRELEAMIQHLQKKVGPHQSLSNPLGDAAAAAEAVMASTTTATATASRPVSQTDHHAVTAASSSPSVDSKPSSKHSKHPATVPSSHGTGTSGKKSTTTTTTNNNHNNHAKVVAGPNMAPPPQPIAGRTKGKEILLYRDIDEFYLTEYQCLLRQQIELFEATNEDLQASAQGRNSPIQIGQVGIRCKYCATVPIKCRSRGAVYFPRSIDGIYQVAQNLTKIHLCGSCTRVPQNLRKKLAELSTVNKRASGGKRYWIERVREIGIYEDGKAIRFKKDTSSASSSSASS</sequence>
<name>A0A9K3K4V8_9STRA</name>
<dbReference type="AlphaFoldDB" id="A0A9K3K4V8"/>
<proteinExistence type="predicted"/>
<dbReference type="OrthoDB" id="45845at2759"/>
<evidence type="ECO:0000313" key="4">
    <source>
        <dbReference type="Proteomes" id="UP000693970"/>
    </source>
</evidence>
<evidence type="ECO:0000313" key="3">
    <source>
        <dbReference type="EMBL" id="KAG7359342.1"/>
    </source>
</evidence>